<dbReference type="SUPFAM" id="SSF54534">
    <property type="entry name" value="FKBP-like"/>
    <property type="match status" value="1"/>
</dbReference>
<reference evidence="11" key="1">
    <citation type="submission" date="2020-05" db="EMBL/GenBank/DDBJ databases">
        <title>Frigoriglobus tundricola gen. nov., sp. nov., a psychrotolerant cellulolytic planctomycete of the family Gemmataceae with two divergent copies of 16S rRNA gene.</title>
        <authorList>
            <person name="Kulichevskaya I.S."/>
            <person name="Ivanova A.A."/>
            <person name="Naumoff D.G."/>
            <person name="Beletsky A.V."/>
            <person name="Rijpstra W.I.C."/>
            <person name="Sinninghe Damste J.S."/>
            <person name="Mardanov A.V."/>
            <person name="Ravin N.V."/>
            <person name="Dedysh S.N."/>
        </authorList>
    </citation>
    <scope>NUCLEOTIDE SEQUENCE [LARGE SCALE GENOMIC DNA]</scope>
    <source>
        <strain evidence="11">PL17</strain>
    </source>
</reference>
<organism evidence="10 11">
    <name type="scientific">Frigoriglobus tundricola</name>
    <dbReference type="NCBI Taxonomy" id="2774151"/>
    <lineage>
        <taxon>Bacteria</taxon>
        <taxon>Pseudomonadati</taxon>
        <taxon>Planctomycetota</taxon>
        <taxon>Planctomycetia</taxon>
        <taxon>Gemmatales</taxon>
        <taxon>Gemmataceae</taxon>
        <taxon>Frigoriglobus</taxon>
    </lineage>
</organism>
<dbReference type="PANTHER" id="PTHR47245">
    <property type="entry name" value="PEPTIDYLPROLYL ISOMERASE"/>
    <property type="match status" value="1"/>
</dbReference>
<feature type="region of interest" description="Disordered" evidence="7">
    <location>
        <begin position="44"/>
        <end position="73"/>
    </location>
</feature>
<dbReference type="PANTHER" id="PTHR47245:SF1">
    <property type="entry name" value="FOLDASE PROTEIN PRSA"/>
    <property type="match status" value="1"/>
</dbReference>
<feature type="region of interest" description="Disordered" evidence="7">
    <location>
        <begin position="373"/>
        <end position="394"/>
    </location>
</feature>
<dbReference type="Proteomes" id="UP000503447">
    <property type="component" value="Chromosome"/>
</dbReference>
<evidence type="ECO:0000313" key="11">
    <source>
        <dbReference type="Proteomes" id="UP000503447"/>
    </source>
</evidence>
<keyword evidence="8" id="KW-0812">Transmembrane</keyword>
<proteinExistence type="predicted"/>
<evidence type="ECO:0000256" key="3">
    <source>
        <dbReference type="ARBA" id="ARBA00022729"/>
    </source>
</evidence>
<dbReference type="GO" id="GO:0003755">
    <property type="term" value="F:peptidyl-prolyl cis-trans isomerase activity"/>
    <property type="evidence" value="ECO:0007669"/>
    <property type="project" value="UniProtKB-KW"/>
</dbReference>
<evidence type="ECO:0000256" key="6">
    <source>
        <dbReference type="PROSITE-ProRule" id="PRU00278"/>
    </source>
</evidence>
<gene>
    <name evidence="10" type="ORF">FTUN_3578</name>
</gene>
<evidence type="ECO:0000256" key="4">
    <source>
        <dbReference type="ARBA" id="ARBA00023110"/>
    </source>
</evidence>
<dbReference type="InterPro" id="IPR027304">
    <property type="entry name" value="Trigger_fact/SurA_dom_sf"/>
</dbReference>
<dbReference type="KEGG" id="ftj:FTUN_3578"/>
<evidence type="ECO:0000256" key="2">
    <source>
        <dbReference type="ARBA" id="ARBA00013194"/>
    </source>
</evidence>
<comment type="catalytic activity">
    <reaction evidence="1">
        <text>[protein]-peptidylproline (omega=180) = [protein]-peptidylproline (omega=0)</text>
        <dbReference type="Rhea" id="RHEA:16237"/>
        <dbReference type="Rhea" id="RHEA-COMP:10747"/>
        <dbReference type="Rhea" id="RHEA-COMP:10748"/>
        <dbReference type="ChEBI" id="CHEBI:83833"/>
        <dbReference type="ChEBI" id="CHEBI:83834"/>
        <dbReference type="EC" id="5.2.1.8"/>
    </reaction>
</comment>
<evidence type="ECO:0000256" key="8">
    <source>
        <dbReference type="SAM" id="Phobius"/>
    </source>
</evidence>
<protein>
    <recommendedName>
        <fullName evidence="2">peptidylprolyl isomerase</fullName>
        <ecNumber evidence="2">5.2.1.8</ecNumber>
    </recommendedName>
</protein>
<name>A0A6M5YRG2_9BACT</name>
<dbReference type="EMBL" id="CP053452">
    <property type="protein sequence ID" value="QJW96024.1"/>
    <property type="molecule type" value="Genomic_DNA"/>
</dbReference>
<feature type="transmembrane region" description="Helical" evidence="8">
    <location>
        <begin position="12"/>
        <end position="31"/>
    </location>
</feature>
<keyword evidence="4 6" id="KW-0697">Rotamase</keyword>
<dbReference type="SUPFAM" id="SSF109998">
    <property type="entry name" value="Triger factor/SurA peptide-binding domain-like"/>
    <property type="match status" value="1"/>
</dbReference>
<keyword evidence="8" id="KW-1133">Transmembrane helix</keyword>
<feature type="domain" description="PpiC" evidence="9">
    <location>
        <begin position="197"/>
        <end position="291"/>
    </location>
</feature>
<dbReference type="Gene3D" id="3.10.50.40">
    <property type="match status" value="1"/>
</dbReference>
<dbReference type="PROSITE" id="PS50198">
    <property type="entry name" value="PPIC_PPIASE_2"/>
    <property type="match status" value="1"/>
</dbReference>
<dbReference type="InterPro" id="IPR050245">
    <property type="entry name" value="PrsA_foldase"/>
</dbReference>
<dbReference type="RefSeq" id="WP_171471681.1">
    <property type="nucleotide sequence ID" value="NZ_CP053452.2"/>
</dbReference>
<dbReference type="InterPro" id="IPR046357">
    <property type="entry name" value="PPIase_dom_sf"/>
</dbReference>
<dbReference type="InterPro" id="IPR000297">
    <property type="entry name" value="PPIase_PpiC"/>
</dbReference>
<accession>A0A6M5YRG2</accession>
<dbReference type="AlphaFoldDB" id="A0A6M5YRG2"/>
<sequence>MTLNLGDRRRRLVRGAALAGVAAAGYVFGITSDRAVAQPVPGPLPAAMQPVPPGGAVRSGALPQPQQQQPQADRRVVAYVYGNTPISREELGDFLIARGGAEKLELLVNKRVIEIEAGRRGITVTAVEVQAALEDDLRGLGISKSDFEKHVLPKYNKSLYEWVEDVIKPRLVLAKMCQDRVKVTDEDVRKVYENRYGERREAKIICWSKADLKVAQKQWDEARKGDEDFDRVAKQQADPNLAAACGRIKPLGRYPEAEDDIVVKTLYSVKVGEISGILEVPSGLMCIKYTAAVPAEPGKVLDAAMKDTLRKELFAKRLDLEIPKCFQALKAAAAPNLLLRGAPSAMEARKHEAEFREGVDNIVNEARVDNIVNQAGGVPPTRQPVGGPPMSPKP</sequence>
<dbReference type="InterPro" id="IPR006311">
    <property type="entry name" value="TAT_signal"/>
</dbReference>
<evidence type="ECO:0000313" key="10">
    <source>
        <dbReference type="EMBL" id="QJW96024.1"/>
    </source>
</evidence>
<keyword evidence="3" id="KW-0732">Signal</keyword>
<evidence type="ECO:0000256" key="5">
    <source>
        <dbReference type="ARBA" id="ARBA00023235"/>
    </source>
</evidence>
<evidence type="ECO:0000259" key="9">
    <source>
        <dbReference type="PROSITE" id="PS50198"/>
    </source>
</evidence>
<keyword evidence="11" id="KW-1185">Reference proteome</keyword>
<evidence type="ECO:0000256" key="7">
    <source>
        <dbReference type="SAM" id="MobiDB-lite"/>
    </source>
</evidence>
<dbReference type="PROSITE" id="PS51318">
    <property type="entry name" value="TAT"/>
    <property type="match status" value="1"/>
</dbReference>
<dbReference type="Gene3D" id="1.10.4030.10">
    <property type="entry name" value="Porin chaperone SurA, peptide-binding domain"/>
    <property type="match status" value="1"/>
</dbReference>
<dbReference type="EC" id="5.2.1.8" evidence="2"/>
<keyword evidence="5 6" id="KW-0413">Isomerase</keyword>
<keyword evidence="8" id="KW-0472">Membrane</keyword>
<evidence type="ECO:0000256" key="1">
    <source>
        <dbReference type="ARBA" id="ARBA00000971"/>
    </source>
</evidence>